<dbReference type="Proteomes" id="UP001231189">
    <property type="component" value="Unassembled WGS sequence"/>
</dbReference>
<feature type="compositionally biased region" description="Polar residues" evidence="10">
    <location>
        <begin position="640"/>
        <end position="649"/>
    </location>
</feature>
<keyword evidence="7" id="KW-0472">Membrane</keyword>
<keyword evidence="8" id="KW-0325">Glycoprotein</keyword>
<evidence type="ECO:0000256" key="8">
    <source>
        <dbReference type="ARBA" id="ARBA00023180"/>
    </source>
</evidence>
<evidence type="ECO:0000256" key="6">
    <source>
        <dbReference type="ARBA" id="ARBA00022989"/>
    </source>
</evidence>
<sequence>MLPVHCRPDQASALLRLKRSFTVTNESACTLGSWRAGTDCCHWEGVQCRDANGRVTSLDLGDCGLQSPALDHAVFRLTSLRHLNLAWNDFNHSQLPASGFERLAELRYLNLSTSTFDGQIPDGIGRLTNLVSLDLSSTFNVEDDYPDSYAWYGYEGYGIGGVDHPASFLVEPNIASLVANLTNLRELNLDSANLSGNGVEWCTAFANSTTPQLKGKDIPKPKPPVQSGSCIIGSRQGSPFFKFTGLESYRLWQGTFFYVKNDGAADLINLPPFNPAPPRKINWSYNPKTDHIETNRVVRFIGKLMKETNICSDDIIRAFISRRVLPLKRRVHKMSEIYGPGDPTKITGLPLSKKDIVLKARQICQPPCRMIGNGASGPSAKDRFPRIDSDRRGPCRKRALDKFDPDPFIHWQDLKMGRTPASRLGRSPPEPADVQSTNINPQVHEHVPPLQAEAGHEFVEKLMAQGQKNKAPASDAAARSSLAPSLRALPDPQGPQLLLLTQARHHLVPATPLPLREALSRARGPYTVGSPRRGGPCLLPTTKTPAPNIGAEKKAGRAEPLVPPVLEKKKKKKTKKSSPSIAAPEASVPTSSNPGDAPDAPPSPRTTPTPPPEAPHTEPAGATPTAPPPKTLALVKGKATASNAPSGGQQPLVLHVSRAASAAGEKATGLLGRITEFQRKGRELGHLLPYAEKWNAADMSKATRGLGKDRLPAPDPVGERCSEEHFMRLRRAVKELDSAWFDATNNMMTTADARKILFEELLWEHRDLAEAHSKCQAIPEASIEALKTQLAAAEEKDQLIRQHQEDLSAQKTSYKELKDRLIQLGLEHAKALKAAESAAEAKLHEALEDASNANVVLRAELEEVAKARNAAEDKATRLEAEQKEYDLLVMQTDALALRSGSGSARCPRRSRLSVARSWYPELDLDVFTGVREGAETDLDPVLTAKRQDRVYHIAKYADMRTFILCTFPQVHEHVPPLQAEAGHEFVEKLMAQGQKNKAPASDAGSSQAPASKRFRTEPFAGKVAGVRRYKSRQMPTSSGPALKLGSKPEGSAGSARTSTPPPHSSPAPSGAGTPLPPLWEARPLHRQITAQRRTLSPLPRTKTPTPATSAPEKKLPGGRNLWFLPS</sequence>
<evidence type="ECO:0000256" key="7">
    <source>
        <dbReference type="ARBA" id="ARBA00023136"/>
    </source>
</evidence>
<keyword evidence="4" id="KW-0732">Signal</keyword>
<dbReference type="EMBL" id="JAUUTY010000003">
    <property type="protein sequence ID" value="KAK1661911.1"/>
    <property type="molecule type" value="Genomic_DNA"/>
</dbReference>
<dbReference type="InterPro" id="IPR013210">
    <property type="entry name" value="LRR_N_plant-typ"/>
</dbReference>
<name>A0AAD8SR12_LOLMU</name>
<evidence type="ECO:0000313" key="12">
    <source>
        <dbReference type="EMBL" id="KAK1661911.1"/>
    </source>
</evidence>
<feature type="coiled-coil region" evidence="9">
    <location>
        <begin position="800"/>
        <end position="888"/>
    </location>
</feature>
<keyword evidence="6" id="KW-1133">Transmembrane helix</keyword>
<keyword evidence="13" id="KW-1185">Reference proteome</keyword>
<feature type="region of interest" description="Disordered" evidence="10">
    <location>
        <begin position="522"/>
        <end position="650"/>
    </location>
</feature>
<dbReference type="PANTHER" id="PTHR48061:SF13">
    <property type="entry name" value="LEUCINE-RICH REPEAT-CONTAINING N-TERMINAL PLANT-TYPE DOMAIN-CONTAINING PROTEIN"/>
    <property type="match status" value="1"/>
</dbReference>
<evidence type="ECO:0000313" key="13">
    <source>
        <dbReference type="Proteomes" id="UP001231189"/>
    </source>
</evidence>
<dbReference type="InterPro" id="IPR032675">
    <property type="entry name" value="LRR_dom_sf"/>
</dbReference>
<evidence type="ECO:0000256" key="4">
    <source>
        <dbReference type="ARBA" id="ARBA00022729"/>
    </source>
</evidence>
<comment type="caution">
    <text evidence="12">The sequence shown here is derived from an EMBL/GenBank/DDBJ whole genome shotgun (WGS) entry which is preliminary data.</text>
</comment>
<evidence type="ECO:0000259" key="11">
    <source>
        <dbReference type="Pfam" id="PF08263"/>
    </source>
</evidence>
<dbReference type="PANTHER" id="PTHR48061">
    <property type="entry name" value="LEUCINE-RICH REPEAT RECEPTOR PROTEIN KINASE EMS1-LIKE-RELATED"/>
    <property type="match status" value="1"/>
</dbReference>
<evidence type="ECO:0000256" key="9">
    <source>
        <dbReference type="SAM" id="Coils"/>
    </source>
</evidence>
<proteinExistence type="predicted"/>
<evidence type="ECO:0000256" key="3">
    <source>
        <dbReference type="ARBA" id="ARBA00022692"/>
    </source>
</evidence>
<protein>
    <recommendedName>
        <fullName evidence="11">Leucine-rich repeat-containing N-terminal plant-type domain-containing protein</fullName>
    </recommendedName>
</protein>
<dbReference type="AlphaFoldDB" id="A0AAD8SR12"/>
<dbReference type="GO" id="GO:0016020">
    <property type="term" value="C:membrane"/>
    <property type="evidence" value="ECO:0007669"/>
    <property type="project" value="UniProtKB-SubCell"/>
</dbReference>
<dbReference type="InterPro" id="IPR046956">
    <property type="entry name" value="RLP23-like"/>
</dbReference>
<gene>
    <name evidence="12" type="ORF">QYE76_050070</name>
</gene>
<keyword evidence="9" id="KW-0175">Coiled coil</keyword>
<accession>A0AAD8SR12</accession>
<feature type="region of interest" description="Disordered" evidence="10">
    <location>
        <begin position="991"/>
        <end position="1126"/>
    </location>
</feature>
<dbReference type="Pfam" id="PF08263">
    <property type="entry name" value="LRRNT_2"/>
    <property type="match status" value="1"/>
</dbReference>
<evidence type="ECO:0000256" key="10">
    <source>
        <dbReference type="SAM" id="MobiDB-lite"/>
    </source>
</evidence>
<feature type="domain" description="Leucine-rich repeat-containing N-terminal plant-type" evidence="11">
    <location>
        <begin position="8"/>
        <end position="48"/>
    </location>
</feature>
<evidence type="ECO:0000256" key="2">
    <source>
        <dbReference type="ARBA" id="ARBA00022614"/>
    </source>
</evidence>
<feature type="compositionally biased region" description="Basic and acidic residues" evidence="10">
    <location>
        <begin position="380"/>
        <end position="399"/>
    </location>
</feature>
<comment type="subcellular location">
    <subcellularLocation>
        <location evidence="1">Membrane</location>
        <topology evidence="1">Single-pass type I membrane protein</topology>
    </subcellularLocation>
</comment>
<organism evidence="12 13">
    <name type="scientific">Lolium multiflorum</name>
    <name type="common">Italian ryegrass</name>
    <name type="synonym">Lolium perenne subsp. multiflorum</name>
    <dbReference type="NCBI Taxonomy" id="4521"/>
    <lineage>
        <taxon>Eukaryota</taxon>
        <taxon>Viridiplantae</taxon>
        <taxon>Streptophyta</taxon>
        <taxon>Embryophyta</taxon>
        <taxon>Tracheophyta</taxon>
        <taxon>Spermatophyta</taxon>
        <taxon>Magnoliopsida</taxon>
        <taxon>Liliopsida</taxon>
        <taxon>Poales</taxon>
        <taxon>Poaceae</taxon>
        <taxon>BOP clade</taxon>
        <taxon>Pooideae</taxon>
        <taxon>Poodae</taxon>
        <taxon>Poeae</taxon>
        <taxon>Poeae Chloroplast Group 2 (Poeae type)</taxon>
        <taxon>Loliodinae</taxon>
        <taxon>Loliinae</taxon>
        <taxon>Lolium</taxon>
    </lineage>
</organism>
<reference evidence="12" key="1">
    <citation type="submission" date="2023-07" db="EMBL/GenBank/DDBJ databases">
        <title>A chromosome-level genome assembly of Lolium multiflorum.</title>
        <authorList>
            <person name="Chen Y."/>
            <person name="Copetti D."/>
            <person name="Kolliker R."/>
            <person name="Studer B."/>
        </authorList>
    </citation>
    <scope>NUCLEOTIDE SEQUENCE</scope>
    <source>
        <strain evidence="12">02402/16</strain>
        <tissue evidence="12">Leaf</tissue>
    </source>
</reference>
<keyword evidence="2" id="KW-0433">Leucine-rich repeat</keyword>
<keyword evidence="3" id="KW-0812">Transmembrane</keyword>
<evidence type="ECO:0000256" key="5">
    <source>
        <dbReference type="ARBA" id="ARBA00022737"/>
    </source>
</evidence>
<keyword evidence="5" id="KW-0677">Repeat</keyword>
<dbReference type="Gene3D" id="3.80.10.10">
    <property type="entry name" value="Ribonuclease Inhibitor"/>
    <property type="match status" value="1"/>
</dbReference>
<feature type="region of interest" description="Disordered" evidence="10">
    <location>
        <begin position="369"/>
        <end position="399"/>
    </location>
</feature>
<evidence type="ECO:0000256" key="1">
    <source>
        <dbReference type="ARBA" id="ARBA00004479"/>
    </source>
</evidence>
<dbReference type="SUPFAM" id="SSF52058">
    <property type="entry name" value="L domain-like"/>
    <property type="match status" value="1"/>
</dbReference>
<feature type="compositionally biased region" description="Pro residues" evidence="10">
    <location>
        <begin position="599"/>
        <end position="614"/>
    </location>
</feature>